<evidence type="ECO:0000256" key="4">
    <source>
        <dbReference type="ARBA" id="ARBA00022989"/>
    </source>
</evidence>
<dbReference type="Pfam" id="PF13520">
    <property type="entry name" value="AA_permease_2"/>
    <property type="match status" value="1"/>
</dbReference>
<name>A0A5N6X6L2_9EURO</name>
<evidence type="ECO:0000313" key="9">
    <source>
        <dbReference type="Proteomes" id="UP000325945"/>
    </source>
</evidence>
<reference evidence="9" key="1">
    <citation type="submission" date="2019-04" db="EMBL/GenBank/DDBJ databases">
        <title>Friends and foes A comparative genomics studyof 23 Aspergillus species from section Flavi.</title>
        <authorList>
            <consortium name="DOE Joint Genome Institute"/>
            <person name="Kjaerbolling I."/>
            <person name="Vesth T."/>
            <person name="Frisvad J.C."/>
            <person name="Nybo J.L."/>
            <person name="Theobald S."/>
            <person name="Kildgaard S."/>
            <person name="Isbrandt T."/>
            <person name="Kuo A."/>
            <person name="Sato A."/>
            <person name="Lyhne E.K."/>
            <person name="Kogle M.E."/>
            <person name="Wiebenga A."/>
            <person name="Kun R.S."/>
            <person name="Lubbers R.J."/>
            <person name="Makela M.R."/>
            <person name="Barry K."/>
            <person name="Chovatia M."/>
            <person name="Clum A."/>
            <person name="Daum C."/>
            <person name="Haridas S."/>
            <person name="He G."/>
            <person name="LaButti K."/>
            <person name="Lipzen A."/>
            <person name="Mondo S."/>
            <person name="Riley R."/>
            <person name="Salamov A."/>
            <person name="Simmons B.A."/>
            <person name="Magnuson J.K."/>
            <person name="Henrissat B."/>
            <person name="Mortensen U.H."/>
            <person name="Larsen T.O."/>
            <person name="Devries R.P."/>
            <person name="Grigoriev I.V."/>
            <person name="Machida M."/>
            <person name="Baker S.E."/>
            <person name="Andersen M.R."/>
        </authorList>
    </citation>
    <scope>NUCLEOTIDE SEQUENCE [LARGE SCALE GENOMIC DNA]</scope>
    <source>
        <strain evidence="9">CBS 130017</strain>
    </source>
</reference>
<feature type="transmembrane region" description="Helical" evidence="7">
    <location>
        <begin position="420"/>
        <end position="443"/>
    </location>
</feature>
<dbReference type="GO" id="GO:0022857">
    <property type="term" value="F:transmembrane transporter activity"/>
    <property type="evidence" value="ECO:0007669"/>
    <property type="project" value="InterPro"/>
</dbReference>
<dbReference type="PANTHER" id="PTHR45649:SF13">
    <property type="entry name" value="THIAMINE TRANSPORTER THI9"/>
    <property type="match status" value="1"/>
</dbReference>
<dbReference type="InterPro" id="IPR002293">
    <property type="entry name" value="AA/rel_permease1"/>
</dbReference>
<dbReference type="GO" id="GO:0016020">
    <property type="term" value="C:membrane"/>
    <property type="evidence" value="ECO:0007669"/>
    <property type="project" value="UniProtKB-SubCell"/>
</dbReference>
<feature type="transmembrane region" description="Helical" evidence="7">
    <location>
        <begin position="489"/>
        <end position="511"/>
    </location>
</feature>
<evidence type="ECO:0000256" key="3">
    <source>
        <dbReference type="ARBA" id="ARBA00022692"/>
    </source>
</evidence>
<evidence type="ECO:0000256" key="2">
    <source>
        <dbReference type="ARBA" id="ARBA00022448"/>
    </source>
</evidence>
<comment type="subcellular location">
    <subcellularLocation>
        <location evidence="1">Membrane</location>
        <topology evidence="1">Multi-pass membrane protein</topology>
    </subcellularLocation>
</comment>
<dbReference type="Proteomes" id="UP000325945">
    <property type="component" value="Unassembled WGS sequence"/>
</dbReference>
<evidence type="ECO:0000256" key="1">
    <source>
        <dbReference type="ARBA" id="ARBA00004141"/>
    </source>
</evidence>
<feature type="transmembrane region" description="Helical" evidence="7">
    <location>
        <begin position="345"/>
        <end position="374"/>
    </location>
</feature>
<proteinExistence type="predicted"/>
<dbReference type="PANTHER" id="PTHR45649">
    <property type="entry name" value="AMINO-ACID PERMEASE BAT1"/>
    <property type="match status" value="1"/>
</dbReference>
<dbReference type="EMBL" id="ML741782">
    <property type="protein sequence ID" value="KAE8328865.1"/>
    <property type="molecule type" value="Genomic_DNA"/>
</dbReference>
<keyword evidence="2" id="KW-0813">Transport</keyword>
<feature type="transmembrane region" description="Helical" evidence="7">
    <location>
        <begin position="85"/>
        <end position="107"/>
    </location>
</feature>
<protein>
    <submittedName>
        <fullName evidence="8">Amino acid/polyamine transporter I</fullName>
    </submittedName>
</protein>
<keyword evidence="4 7" id="KW-1133">Transmembrane helix</keyword>
<organism evidence="8 9">
    <name type="scientific">Aspergillus sergii</name>
    <dbReference type="NCBI Taxonomy" id="1034303"/>
    <lineage>
        <taxon>Eukaryota</taxon>
        <taxon>Fungi</taxon>
        <taxon>Dikarya</taxon>
        <taxon>Ascomycota</taxon>
        <taxon>Pezizomycotina</taxon>
        <taxon>Eurotiomycetes</taxon>
        <taxon>Eurotiomycetidae</taxon>
        <taxon>Eurotiales</taxon>
        <taxon>Aspergillaceae</taxon>
        <taxon>Aspergillus</taxon>
        <taxon>Aspergillus subgen. Circumdati</taxon>
    </lineage>
</organism>
<feature type="transmembrane region" description="Helical" evidence="7">
    <location>
        <begin position="395"/>
        <end position="414"/>
    </location>
</feature>
<feature type="region of interest" description="Disordered" evidence="6">
    <location>
        <begin position="533"/>
        <end position="553"/>
    </location>
</feature>
<dbReference type="Gene3D" id="1.20.1740.10">
    <property type="entry name" value="Amino acid/polyamine transporter I"/>
    <property type="match status" value="1"/>
</dbReference>
<feature type="transmembrane region" description="Helical" evidence="7">
    <location>
        <begin position="207"/>
        <end position="229"/>
    </location>
</feature>
<evidence type="ECO:0000256" key="6">
    <source>
        <dbReference type="SAM" id="MobiDB-lite"/>
    </source>
</evidence>
<evidence type="ECO:0000256" key="5">
    <source>
        <dbReference type="ARBA" id="ARBA00023136"/>
    </source>
</evidence>
<feature type="transmembrane region" description="Helical" evidence="7">
    <location>
        <begin position="52"/>
        <end position="73"/>
    </location>
</feature>
<gene>
    <name evidence="8" type="ORF">BDV39DRAFT_191667</name>
</gene>
<evidence type="ECO:0000313" key="8">
    <source>
        <dbReference type="EMBL" id="KAE8328865.1"/>
    </source>
</evidence>
<keyword evidence="5 7" id="KW-0472">Membrane</keyword>
<evidence type="ECO:0000256" key="7">
    <source>
        <dbReference type="SAM" id="Phobius"/>
    </source>
</evidence>
<accession>A0A5N6X6L2</accession>
<keyword evidence="9" id="KW-1185">Reference proteome</keyword>
<dbReference type="PIRSF" id="PIRSF006060">
    <property type="entry name" value="AA_transporter"/>
    <property type="match status" value="1"/>
</dbReference>
<feature type="transmembrane region" description="Helical" evidence="7">
    <location>
        <begin position="294"/>
        <end position="314"/>
    </location>
</feature>
<feature type="transmembrane region" description="Helical" evidence="7">
    <location>
        <begin position="256"/>
        <end position="273"/>
    </location>
</feature>
<keyword evidence="3 7" id="KW-0812">Transmembrane</keyword>
<feature type="transmembrane region" description="Helical" evidence="7">
    <location>
        <begin position="464"/>
        <end position="483"/>
    </location>
</feature>
<sequence>MAPAQQQADLLVDQDAHPIVNEDVRSQTESQDDAALLRTMGYKPVLHRTYTLFENFATTFAALYFVGGVRVTFSTGIAAGGNLAYWTSYLVTMVFTYITAAVIAEVCSASPSAGSIYLWAAEAGGPRFGRLLGFIVAWWSTTAWTTFCASNTQAAVNYMLSELTVFNVDFPTDTSSVKFRAVQWICTEILLALAAILNFMPPKYFRYVFWFSSMVVLLDFILNIIWLPIGAHNTWGFRTAEEAFMSTYNGTGAPPGWNWCLSYLATAGILIGFDASGHVAEETKNASITAARGIFWSTVVSGIGGLATIILFLFCAPDPDTLFSFGSPQPFVPLYAVVLGRGGHIFMNVICVVALWLNTAIAIVAASRLVFAVARDGVLPFSSWVSKVHNGQPRNAVIVVWAVAALITCTLLPSDVAFTSLVSAAGVPSAAAYGLICLARLICTPKRFPKPQWSLGKWSKPFQFIGVFWNGWVVAVLFSPYVFPVTGANLNYAPIIMAGVTIFAIISYFVMPEEAWLPRNRISHFIDSKGAQATVEEVERPSGEDQGTSTSRL</sequence>
<dbReference type="AlphaFoldDB" id="A0A5N6X6L2"/>
<feature type="transmembrane region" description="Helical" evidence="7">
    <location>
        <begin position="181"/>
        <end position="200"/>
    </location>
</feature>